<dbReference type="InterPro" id="IPR011006">
    <property type="entry name" value="CheY-like_superfamily"/>
</dbReference>
<dbReference type="PROSITE" id="PS50110">
    <property type="entry name" value="RESPONSE_REGULATORY"/>
    <property type="match status" value="1"/>
</dbReference>
<accession>A0AAN9EU84</accession>
<reference evidence="3 4" key="1">
    <citation type="submission" date="2024-01" db="EMBL/GenBank/DDBJ databases">
        <title>The genomes of 5 underutilized Papilionoideae crops provide insights into root nodulation and disease resistance.</title>
        <authorList>
            <person name="Yuan L."/>
        </authorList>
    </citation>
    <scope>NUCLEOTIDE SEQUENCE [LARGE SCALE GENOMIC DNA]</scope>
    <source>
        <strain evidence="3">LY-2023</strain>
        <tissue evidence="3">Leaf</tissue>
    </source>
</reference>
<dbReference type="InterPro" id="IPR001789">
    <property type="entry name" value="Sig_transdc_resp-reg_receiver"/>
</dbReference>
<keyword evidence="1" id="KW-0597">Phosphoprotein</keyword>
<feature type="modified residue" description="4-aspartylphosphate" evidence="1">
    <location>
        <position position="64"/>
    </location>
</feature>
<dbReference type="EMBL" id="JAYKXN010000008">
    <property type="protein sequence ID" value="KAK7263406.1"/>
    <property type="molecule type" value="Genomic_DNA"/>
</dbReference>
<keyword evidence="4" id="KW-1185">Reference proteome</keyword>
<dbReference type="SMART" id="SM00448">
    <property type="entry name" value="REC"/>
    <property type="match status" value="1"/>
</dbReference>
<dbReference type="Gene3D" id="3.40.50.2300">
    <property type="match status" value="1"/>
</dbReference>
<dbReference type="Proteomes" id="UP001359559">
    <property type="component" value="Unassembled WGS sequence"/>
</dbReference>
<name>A0AAN9EU84_CLITE</name>
<feature type="domain" description="Response regulatory" evidence="2">
    <location>
        <begin position="13"/>
        <end position="129"/>
    </location>
</feature>
<evidence type="ECO:0000313" key="3">
    <source>
        <dbReference type="EMBL" id="KAK7263406.1"/>
    </source>
</evidence>
<dbReference type="SUPFAM" id="SSF52172">
    <property type="entry name" value="CheY-like"/>
    <property type="match status" value="1"/>
</dbReference>
<dbReference type="PANTHER" id="PTHR43228:SF1">
    <property type="entry name" value="TWO-COMPONENT RESPONSE REGULATOR ARR22"/>
    <property type="match status" value="1"/>
</dbReference>
<comment type="caution">
    <text evidence="3">The sequence shown here is derived from an EMBL/GenBank/DDBJ whole genome shotgun (WGS) entry which is preliminary data.</text>
</comment>
<dbReference type="CDD" id="cd17546">
    <property type="entry name" value="REC_hyHK_CKI1_RcsC-like"/>
    <property type="match status" value="1"/>
</dbReference>
<evidence type="ECO:0000256" key="1">
    <source>
        <dbReference type="PROSITE-ProRule" id="PRU00169"/>
    </source>
</evidence>
<organism evidence="3 4">
    <name type="scientific">Clitoria ternatea</name>
    <name type="common">Butterfly pea</name>
    <dbReference type="NCBI Taxonomy" id="43366"/>
    <lineage>
        <taxon>Eukaryota</taxon>
        <taxon>Viridiplantae</taxon>
        <taxon>Streptophyta</taxon>
        <taxon>Embryophyta</taxon>
        <taxon>Tracheophyta</taxon>
        <taxon>Spermatophyta</taxon>
        <taxon>Magnoliopsida</taxon>
        <taxon>eudicotyledons</taxon>
        <taxon>Gunneridae</taxon>
        <taxon>Pentapetalae</taxon>
        <taxon>rosids</taxon>
        <taxon>fabids</taxon>
        <taxon>Fabales</taxon>
        <taxon>Fabaceae</taxon>
        <taxon>Papilionoideae</taxon>
        <taxon>50 kb inversion clade</taxon>
        <taxon>NPAAA clade</taxon>
        <taxon>indigoferoid/millettioid clade</taxon>
        <taxon>Phaseoleae</taxon>
        <taxon>Clitoria</taxon>
    </lineage>
</organism>
<gene>
    <name evidence="3" type="ORF">RJT34_30995</name>
</gene>
<evidence type="ECO:0000259" key="2">
    <source>
        <dbReference type="PROSITE" id="PS50110"/>
    </source>
</evidence>
<dbReference type="GO" id="GO:0000160">
    <property type="term" value="P:phosphorelay signal transduction system"/>
    <property type="evidence" value="ECO:0007669"/>
    <property type="project" value="InterPro"/>
</dbReference>
<dbReference type="InterPro" id="IPR052048">
    <property type="entry name" value="ST_Response_Regulator"/>
</dbReference>
<proteinExistence type="predicted"/>
<evidence type="ECO:0000313" key="4">
    <source>
        <dbReference type="Proteomes" id="UP001359559"/>
    </source>
</evidence>
<dbReference type="Pfam" id="PF00072">
    <property type="entry name" value="Response_reg"/>
    <property type="match status" value="1"/>
</dbReference>
<sequence>MKSRMSTENTKISALVVDDNATIRLVHKTILREFCNMEPKIAKDGKEAVDLCRSGENFDIILMDKEMPIMNGVETTKQLREMGVKSMIVGVTSVGSANEKEEFLGAGLNLCLEKPINRAVVGDVLKELKLI</sequence>
<dbReference type="AlphaFoldDB" id="A0AAN9EU84"/>
<dbReference type="PANTHER" id="PTHR43228">
    <property type="entry name" value="TWO-COMPONENT RESPONSE REGULATOR"/>
    <property type="match status" value="1"/>
</dbReference>
<protein>
    <recommendedName>
        <fullName evidence="2">Response regulatory domain-containing protein</fullName>
    </recommendedName>
</protein>